<dbReference type="SUPFAM" id="SSF54665">
    <property type="entry name" value="CO dehydrogenase molybdoprotein N-domain-like"/>
    <property type="match status" value="1"/>
</dbReference>
<dbReference type="Gene3D" id="3.30.365.10">
    <property type="entry name" value="Aldehyde oxidase/xanthine dehydrogenase, molybdopterin binding domain"/>
    <property type="match status" value="4"/>
</dbReference>
<dbReference type="GO" id="GO:0005506">
    <property type="term" value="F:iron ion binding"/>
    <property type="evidence" value="ECO:0007669"/>
    <property type="project" value="InterPro"/>
</dbReference>
<dbReference type="EMBL" id="JABFBC010000001">
    <property type="protein sequence ID" value="NNU80784.1"/>
    <property type="molecule type" value="Genomic_DNA"/>
</dbReference>
<evidence type="ECO:0000313" key="5">
    <source>
        <dbReference type="Proteomes" id="UP000572377"/>
    </source>
</evidence>
<dbReference type="Proteomes" id="UP000572377">
    <property type="component" value="Unassembled WGS sequence"/>
</dbReference>
<dbReference type="Pfam" id="PF01315">
    <property type="entry name" value="Ald_Xan_dh_C"/>
    <property type="match status" value="1"/>
</dbReference>
<dbReference type="Pfam" id="PF02738">
    <property type="entry name" value="MoCoBD_1"/>
    <property type="match status" value="1"/>
</dbReference>
<dbReference type="InterPro" id="IPR037165">
    <property type="entry name" value="AldOxase/xan_DH_Mopterin-bd_sf"/>
</dbReference>
<evidence type="ECO:0000256" key="2">
    <source>
        <dbReference type="ARBA" id="ARBA00023002"/>
    </source>
</evidence>
<dbReference type="InterPro" id="IPR046867">
    <property type="entry name" value="AldOxase/xan_DH_MoCoBD2"/>
</dbReference>
<dbReference type="InterPro" id="IPR008274">
    <property type="entry name" value="AldOxase/xan_DH_MoCoBD1"/>
</dbReference>
<protein>
    <submittedName>
        <fullName evidence="4">Xanthine dehydrogenase family protein</fullName>
    </submittedName>
</protein>
<dbReference type="SMART" id="SM01008">
    <property type="entry name" value="Ald_Xan_dh_C"/>
    <property type="match status" value="1"/>
</dbReference>
<evidence type="ECO:0000313" key="4">
    <source>
        <dbReference type="EMBL" id="NNU80784.1"/>
    </source>
</evidence>
<keyword evidence="2" id="KW-0560">Oxidoreductase</keyword>
<organism evidence="4 5">
    <name type="scientific">Halovulum dunhuangense</name>
    <dbReference type="NCBI Taxonomy" id="1505036"/>
    <lineage>
        <taxon>Bacteria</taxon>
        <taxon>Pseudomonadati</taxon>
        <taxon>Pseudomonadota</taxon>
        <taxon>Alphaproteobacteria</taxon>
        <taxon>Rhodobacterales</taxon>
        <taxon>Paracoccaceae</taxon>
        <taxon>Halovulum</taxon>
    </lineage>
</organism>
<keyword evidence="5" id="KW-1185">Reference proteome</keyword>
<proteinExistence type="predicted"/>
<feature type="domain" description="Aldehyde oxidase/xanthine dehydrogenase a/b hammerhead" evidence="3">
    <location>
        <begin position="31"/>
        <end position="152"/>
    </location>
</feature>
<name>A0A849L3J5_9RHOB</name>
<dbReference type="InterPro" id="IPR036856">
    <property type="entry name" value="Ald_Oxase/Xan_DH_a/b_sf"/>
</dbReference>
<reference evidence="4 5" key="1">
    <citation type="submission" date="2020-05" db="EMBL/GenBank/DDBJ databases">
        <title>Gimesia benthica sp. nov., a novel planctomycete isolated from a deep-sea water sample of the Northwest Indian Ocean.</title>
        <authorList>
            <person name="Wang J."/>
            <person name="Ruan C."/>
            <person name="Song L."/>
            <person name="Zhu Y."/>
            <person name="Li A."/>
            <person name="Zheng X."/>
            <person name="Wang L."/>
            <person name="Lu Z."/>
            <person name="Huang Y."/>
            <person name="Du W."/>
            <person name="Zhou Y."/>
            <person name="Huang L."/>
            <person name="Dai X."/>
        </authorList>
    </citation>
    <scope>NUCLEOTIDE SEQUENCE [LARGE SCALE GENOMIC DNA]</scope>
    <source>
        <strain evidence="4 5">YYQ-30</strain>
    </source>
</reference>
<dbReference type="GO" id="GO:0016491">
    <property type="term" value="F:oxidoreductase activity"/>
    <property type="evidence" value="ECO:0007669"/>
    <property type="project" value="UniProtKB-KW"/>
</dbReference>
<dbReference type="SUPFAM" id="SSF56003">
    <property type="entry name" value="Molybdenum cofactor-binding domain"/>
    <property type="match status" value="1"/>
</dbReference>
<dbReference type="Gene3D" id="3.90.1170.50">
    <property type="entry name" value="Aldehyde oxidase/xanthine dehydrogenase, a/b hammerhead"/>
    <property type="match status" value="1"/>
</dbReference>
<dbReference type="InterPro" id="IPR016208">
    <property type="entry name" value="Ald_Oxase/xanthine_DH-like"/>
</dbReference>
<dbReference type="PANTHER" id="PTHR11908:SF132">
    <property type="entry name" value="ALDEHYDE OXIDASE 1-RELATED"/>
    <property type="match status" value="1"/>
</dbReference>
<accession>A0A849L3J5</accession>
<evidence type="ECO:0000259" key="3">
    <source>
        <dbReference type="SMART" id="SM01008"/>
    </source>
</evidence>
<dbReference type="Pfam" id="PF20256">
    <property type="entry name" value="MoCoBD_2"/>
    <property type="match status" value="1"/>
</dbReference>
<gene>
    <name evidence="4" type="ORF">HMH01_10075</name>
</gene>
<sequence>MARKRLRGRTGSDAVKIGQSVKRVEDMALVRGLGRYTADLPAAEGELAMALVRSPAAAGRLKDLDIADALAADGVVAVLTAAELAADGIGPITSRMAHPGPDGGPMRAPCSPLLAGDAVHFVGQPVAIVLATSRAAAEDAADLVVPVIEERAAVTDAAAALGPDAPRVWPEFPDNRCFQVEKGDLDAVRAAMARAHRVVARRLRVSRVTAAALEPRAARGRFDPETGRFHLELGTQAPHRVAMDLAPVLGVAPDRVHVTGQACGGSFGMKNMGTAEAALALWAARRTGRPVRWVASRLESFMGDPQGRDQWIDVRLALDADGIFLGLEVAMIANLGACLGPSTVHPPVANLGGLAGVYRTPAIHATVTGVFTNTQHTAPYRGAGRPEATYAIESAIDAAAAETGLDRAELRRRNMIRPEEMPFRTGLVFTYDSGDFPAVLARAQDAADWDGFPARQAAARARGRLRGIGIACPIEIAGGPAPKPHGEYAALELAPEGRVRLRAGSFDSGQGHATSFRQVLADRLGLDPEGVELVTGDTDVVPQGTGTFGSRTLAAAGTAVWSAMDEIIERLRGDAADMLEAAATDIDFADGHYVVAGTDRRLPFGAVLARQPAPLSAEGFVAAESATFPNGCHVCELEIDPETGRTFLERYVVVDDVGTVVNPLIVKGQIAGGVAQGVGQALCEHLQHDADTGQLLTASFMDYAMPRAGDLPGIEVLSHPVPTRANPLGVKGAGEAGTVGALAAVMSAVRDALAPAGVGHIDMPATPGRIWAALRDSATAG</sequence>
<comment type="caution">
    <text evidence="4">The sequence shown here is derived from an EMBL/GenBank/DDBJ whole genome shotgun (WGS) entry which is preliminary data.</text>
</comment>
<evidence type="ECO:0000256" key="1">
    <source>
        <dbReference type="ARBA" id="ARBA00022505"/>
    </source>
</evidence>
<dbReference type="PANTHER" id="PTHR11908">
    <property type="entry name" value="XANTHINE DEHYDROGENASE"/>
    <property type="match status" value="1"/>
</dbReference>
<dbReference type="AlphaFoldDB" id="A0A849L3J5"/>
<keyword evidence="1" id="KW-0500">Molybdenum</keyword>
<dbReference type="InterPro" id="IPR000674">
    <property type="entry name" value="Ald_Oxase/Xan_DH_a/b"/>
</dbReference>